<feature type="region of interest" description="Disordered" evidence="1">
    <location>
        <begin position="1"/>
        <end position="43"/>
    </location>
</feature>
<dbReference type="Pfam" id="PF23343">
    <property type="entry name" value="REP_ORF2-G2P"/>
    <property type="match status" value="1"/>
</dbReference>
<proteinExistence type="predicted"/>
<reference evidence="3" key="1">
    <citation type="submission" date="2015-06" db="EMBL/GenBank/DDBJ databases">
        <authorList>
            <person name="Joergensen T."/>
        </authorList>
    </citation>
    <scope>NUCLEOTIDE SEQUENCE</scope>
    <source>
        <strain evidence="3">RGFK1678</strain>
    </source>
</reference>
<evidence type="ECO:0000313" key="3">
    <source>
        <dbReference type="EMBL" id="CRY97657.1"/>
    </source>
</evidence>
<dbReference type="EMBL" id="LN854181">
    <property type="protein sequence ID" value="CRY97657.1"/>
    <property type="molecule type" value="Genomic_DNA"/>
</dbReference>
<sequence length="335" mass="38889">MSDEPIQRTECHRLRKTQAETSKHQEGQVKTSEGKISGQSDLASDGVSPPLVYIPYGQNPLKHWARCSLLKGSFTLENIQIHEHGFTVQCNSLSDGSQPDQFLDIERGNIRGFSSKAARRLRQHLIENWGGEHSHPFAITLTTHEIYTPEQWRSGVKRFREYLARKHPQWAACWRVELQKRKTPHLHCVFYFDADLSAAVVKVMLTQLWLKALREEESSAAWLYAVHVKDLKGASAWVIYCTLHDSKHKKEQLGWIGKQWGVWNRKAWCPRPAVRKSEFTQDQRVVFYRRLRAHSRNRYMTKSGKRAKPLRFVYNKNIAAFAMDSKVTIQLLRGI</sequence>
<evidence type="ECO:0000259" key="2">
    <source>
        <dbReference type="Pfam" id="PF23343"/>
    </source>
</evidence>
<feature type="domain" description="Replication-associated protein ORF2/G2P" evidence="2">
    <location>
        <begin position="138"/>
        <end position="209"/>
    </location>
</feature>
<protein>
    <recommendedName>
        <fullName evidence="2">Replication-associated protein ORF2/G2P domain-containing protein</fullName>
    </recommendedName>
</protein>
<organism evidence="3">
    <name type="scientific">uncultured prokaryote</name>
    <dbReference type="NCBI Taxonomy" id="198431"/>
    <lineage>
        <taxon>unclassified sequences</taxon>
        <taxon>environmental samples</taxon>
    </lineage>
</organism>
<name>A0A0H5QPI0_9ZZZZ</name>
<dbReference type="InterPro" id="IPR056906">
    <property type="entry name" value="ORF2/G2P_dom"/>
</dbReference>
<evidence type="ECO:0000256" key="1">
    <source>
        <dbReference type="SAM" id="MobiDB-lite"/>
    </source>
</evidence>
<feature type="compositionally biased region" description="Basic and acidic residues" evidence="1">
    <location>
        <begin position="1"/>
        <end position="27"/>
    </location>
</feature>
<accession>A0A0H5QPI0</accession>
<reference evidence="3" key="2">
    <citation type="submission" date="2015-07" db="EMBL/GenBank/DDBJ databases">
        <title>Plasmids, circular viruses and viroids from rat gut.</title>
        <authorList>
            <person name="Jorgensen T.J."/>
            <person name="Hansen M.A."/>
            <person name="Xu Z."/>
            <person name="Tabak M.A."/>
            <person name="Sorensen S.J."/>
            <person name="Hansen L.H."/>
        </authorList>
    </citation>
    <scope>NUCLEOTIDE SEQUENCE</scope>
    <source>
        <strain evidence="3">RGFK1678</strain>
    </source>
</reference>
<dbReference type="AlphaFoldDB" id="A0A0H5QPI0"/>